<reference evidence="6" key="1">
    <citation type="submission" date="2021-01" db="EMBL/GenBank/DDBJ databases">
        <title>Genomic Encyclopedia of Type Strains, Phase IV (KMG-IV): sequencing the most valuable type-strain genomes for metagenomic binning, comparative biology and taxonomic classification.</title>
        <authorList>
            <person name="Goeker M."/>
        </authorList>
    </citation>
    <scope>NUCLEOTIDE SEQUENCE</scope>
    <source>
        <strain evidence="6">DSM 23230</strain>
    </source>
</reference>
<evidence type="ECO:0000256" key="4">
    <source>
        <dbReference type="ARBA" id="ARBA00023235"/>
    </source>
</evidence>
<keyword evidence="7" id="KW-1185">Reference proteome</keyword>
<dbReference type="InterPro" id="IPR036588">
    <property type="entry name" value="CobH/CbiC_sf"/>
</dbReference>
<proteinExistence type="inferred from homology"/>
<gene>
    <name evidence="6" type="ORF">JOC47_001981</name>
</gene>
<feature type="domain" description="Cobalamin biosynthesis precorrin-8X methylmutase CobH/CbiC" evidence="5">
    <location>
        <begin position="9"/>
        <end position="204"/>
    </location>
</feature>
<dbReference type="Pfam" id="PF02570">
    <property type="entry name" value="CbiC"/>
    <property type="match status" value="1"/>
</dbReference>
<evidence type="ECO:0000256" key="2">
    <source>
        <dbReference type="ARBA" id="ARBA00009774"/>
    </source>
</evidence>
<dbReference type="PANTHER" id="PTHR43588:SF1">
    <property type="entry name" value="COBALT-PRECORRIN-8 METHYLMUTASE"/>
    <property type="match status" value="1"/>
</dbReference>
<evidence type="ECO:0000313" key="7">
    <source>
        <dbReference type="Proteomes" id="UP000774000"/>
    </source>
</evidence>
<dbReference type="PANTHER" id="PTHR43588">
    <property type="entry name" value="COBALT-PRECORRIN-8 METHYLMUTASE"/>
    <property type="match status" value="1"/>
</dbReference>
<keyword evidence="4 6" id="KW-0413">Isomerase</keyword>
<evidence type="ECO:0000256" key="1">
    <source>
        <dbReference type="ARBA" id="ARBA00004953"/>
    </source>
</evidence>
<dbReference type="GO" id="GO:0009236">
    <property type="term" value="P:cobalamin biosynthetic process"/>
    <property type="evidence" value="ECO:0007669"/>
    <property type="project" value="UniProtKB-KW"/>
</dbReference>
<accession>A0A938XPV9</accession>
<name>A0A938XPV9_9FIRM</name>
<dbReference type="GO" id="GO:0016993">
    <property type="term" value="F:precorrin-8X methylmutase activity"/>
    <property type="evidence" value="ECO:0007669"/>
    <property type="project" value="UniProtKB-EC"/>
</dbReference>
<evidence type="ECO:0000259" key="5">
    <source>
        <dbReference type="Pfam" id="PF02570"/>
    </source>
</evidence>
<dbReference type="InterPro" id="IPR003722">
    <property type="entry name" value="Cbl_synth_CobH/CbiC"/>
</dbReference>
<dbReference type="EMBL" id="JAFBDQ010000009">
    <property type="protein sequence ID" value="MBM7557127.1"/>
    <property type="molecule type" value="Genomic_DNA"/>
</dbReference>
<dbReference type="SUPFAM" id="SSF63965">
    <property type="entry name" value="Precorrin-8X methylmutase CbiC/CobH"/>
    <property type="match status" value="1"/>
</dbReference>
<dbReference type="EC" id="5.4.99.60" evidence="6"/>
<comment type="caution">
    <text evidence="6">The sequence shown here is derived from an EMBL/GenBank/DDBJ whole genome shotgun (WGS) entry which is preliminary data.</text>
</comment>
<dbReference type="EC" id="5.4.99.61" evidence="6"/>
<dbReference type="Gene3D" id="3.40.50.10230">
    <property type="entry name" value="Cobalamin biosynthesis CobH/CbiC, precorrin-8X methylmutase"/>
    <property type="match status" value="1"/>
</dbReference>
<dbReference type="RefSeq" id="WP_204701887.1">
    <property type="nucleotide sequence ID" value="NZ_JAFBDQ010000009.1"/>
</dbReference>
<comment type="similarity">
    <text evidence="2">Belongs to the CobH/CbiC family.</text>
</comment>
<sequence>MEIIQDPQEIERKSMAIIADELGELDCSPAEEKVIKRVVHATADPEIAESVIVSETAIESGLKSLEQGSNIITDVNMLKAGINSRKVNELGGAINCFISDEQIAEEAKEAGITRSMMCMRKAVQEQENKIFVIGNAPTALFELIKLVNAGQANPGLIIGTPVGFVGAKESKLELEKVDVPYITLRGRKGGSAVAASIMNALLYL</sequence>
<keyword evidence="3" id="KW-0169">Cobalamin biosynthesis</keyword>
<protein>
    <submittedName>
        <fullName evidence="6">Precorrin-8X/cobalt-precorrin-8 methylmutase</fullName>
        <ecNumber evidence="6">5.4.99.60</ecNumber>
        <ecNumber evidence="6">5.4.99.61</ecNumber>
    </submittedName>
</protein>
<dbReference type="GO" id="GO:0043778">
    <property type="term" value="F:cobalt-precorrin-8 methylmutase activity"/>
    <property type="evidence" value="ECO:0007669"/>
    <property type="project" value="UniProtKB-EC"/>
</dbReference>
<organism evidence="6 7">
    <name type="scientific">Halanaerobacter jeridensis</name>
    <dbReference type="NCBI Taxonomy" id="706427"/>
    <lineage>
        <taxon>Bacteria</taxon>
        <taxon>Bacillati</taxon>
        <taxon>Bacillota</taxon>
        <taxon>Clostridia</taxon>
        <taxon>Halanaerobiales</taxon>
        <taxon>Halobacteroidaceae</taxon>
        <taxon>Halanaerobacter</taxon>
    </lineage>
</organism>
<evidence type="ECO:0000256" key="3">
    <source>
        <dbReference type="ARBA" id="ARBA00022573"/>
    </source>
</evidence>
<dbReference type="Proteomes" id="UP000774000">
    <property type="component" value="Unassembled WGS sequence"/>
</dbReference>
<evidence type="ECO:0000313" key="6">
    <source>
        <dbReference type="EMBL" id="MBM7557127.1"/>
    </source>
</evidence>
<comment type="pathway">
    <text evidence="1">Cofactor biosynthesis; adenosylcobalamin biosynthesis.</text>
</comment>
<dbReference type="AlphaFoldDB" id="A0A938XPV9"/>